<reference evidence="6 7" key="1">
    <citation type="submission" date="2016-05" db="EMBL/GenBank/DDBJ databases">
        <title>Niabella ginsenosidivorans BS26 whole genome sequencing.</title>
        <authorList>
            <person name="Im W.T."/>
            <person name="Siddiqi M.Z."/>
        </authorList>
    </citation>
    <scope>NUCLEOTIDE SEQUENCE [LARGE SCALE GENOMIC DNA]</scope>
    <source>
        <strain evidence="6 7">BS26</strain>
    </source>
</reference>
<dbReference type="PANTHER" id="PTHR47506">
    <property type="entry name" value="TRANSCRIPTIONAL REGULATORY PROTEIN"/>
    <property type="match status" value="1"/>
</dbReference>
<keyword evidence="2 4" id="KW-0238">DNA-binding</keyword>
<dbReference type="PANTHER" id="PTHR47506:SF1">
    <property type="entry name" value="HTH-TYPE TRANSCRIPTIONAL REGULATOR YJDC"/>
    <property type="match status" value="1"/>
</dbReference>
<dbReference type="RefSeq" id="WP_067750643.1">
    <property type="nucleotide sequence ID" value="NZ_CP015772.1"/>
</dbReference>
<evidence type="ECO:0000259" key="5">
    <source>
        <dbReference type="PROSITE" id="PS50977"/>
    </source>
</evidence>
<evidence type="ECO:0000256" key="2">
    <source>
        <dbReference type="ARBA" id="ARBA00023125"/>
    </source>
</evidence>
<dbReference type="InterPro" id="IPR001647">
    <property type="entry name" value="HTH_TetR"/>
</dbReference>
<dbReference type="PROSITE" id="PS50977">
    <property type="entry name" value="HTH_TETR_2"/>
    <property type="match status" value="1"/>
</dbReference>
<evidence type="ECO:0000256" key="3">
    <source>
        <dbReference type="ARBA" id="ARBA00023163"/>
    </source>
</evidence>
<protein>
    <submittedName>
        <fullName evidence="6">TetR family transcriptional regulator</fullName>
    </submittedName>
</protein>
<sequence>MDTRSEIIRIGDDLLRERGYNAFSFSDISQRLHIKNASVHYHFPTKTSLGLAIIAKYEQQFRQLRQEMACRAPLEKLDAFLNVYTTAQKENKICLVGALATDLYTVDPQMQQALKRIVRQILGWLMLILKEGKAEGVFVFRAPVRTKALLVITNMIAALQLTRLTGQKDFREIKKTISNDLTNNK</sequence>
<dbReference type="SUPFAM" id="SSF48498">
    <property type="entry name" value="Tetracyclin repressor-like, C-terminal domain"/>
    <property type="match status" value="1"/>
</dbReference>
<evidence type="ECO:0000256" key="1">
    <source>
        <dbReference type="ARBA" id="ARBA00023015"/>
    </source>
</evidence>
<organism evidence="6 7">
    <name type="scientific">Niabella ginsenosidivorans</name>
    <dbReference type="NCBI Taxonomy" id="1176587"/>
    <lineage>
        <taxon>Bacteria</taxon>
        <taxon>Pseudomonadati</taxon>
        <taxon>Bacteroidota</taxon>
        <taxon>Chitinophagia</taxon>
        <taxon>Chitinophagales</taxon>
        <taxon>Chitinophagaceae</taxon>
        <taxon>Niabella</taxon>
    </lineage>
</organism>
<feature type="DNA-binding region" description="H-T-H motif" evidence="4">
    <location>
        <begin position="24"/>
        <end position="43"/>
    </location>
</feature>
<dbReference type="GO" id="GO:0003677">
    <property type="term" value="F:DNA binding"/>
    <property type="evidence" value="ECO:0007669"/>
    <property type="project" value="UniProtKB-UniRule"/>
</dbReference>
<evidence type="ECO:0000313" key="7">
    <source>
        <dbReference type="Proteomes" id="UP000077667"/>
    </source>
</evidence>
<feature type="domain" description="HTH tetR-type" evidence="5">
    <location>
        <begin position="1"/>
        <end position="61"/>
    </location>
</feature>
<keyword evidence="3" id="KW-0804">Transcription</keyword>
<dbReference type="InterPro" id="IPR011075">
    <property type="entry name" value="TetR_C"/>
</dbReference>
<dbReference type="Gene3D" id="1.10.357.10">
    <property type="entry name" value="Tetracycline Repressor, domain 2"/>
    <property type="match status" value="1"/>
</dbReference>
<dbReference type="InterPro" id="IPR009057">
    <property type="entry name" value="Homeodomain-like_sf"/>
</dbReference>
<evidence type="ECO:0000313" key="6">
    <source>
        <dbReference type="EMBL" id="ANH79642.1"/>
    </source>
</evidence>
<name>A0A1A9HYY9_9BACT</name>
<dbReference type="InterPro" id="IPR036271">
    <property type="entry name" value="Tet_transcr_reg_TetR-rel_C_sf"/>
</dbReference>
<gene>
    <name evidence="6" type="ORF">A8C56_00435</name>
</gene>
<dbReference type="EMBL" id="CP015772">
    <property type="protein sequence ID" value="ANH79642.1"/>
    <property type="molecule type" value="Genomic_DNA"/>
</dbReference>
<proteinExistence type="predicted"/>
<evidence type="ECO:0000256" key="4">
    <source>
        <dbReference type="PROSITE-ProRule" id="PRU00335"/>
    </source>
</evidence>
<dbReference type="STRING" id="1176587.A8C56_00435"/>
<accession>A0A1A9HYY9</accession>
<dbReference type="AlphaFoldDB" id="A0A1A9HYY9"/>
<dbReference type="SUPFAM" id="SSF46689">
    <property type="entry name" value="Homeodomain-like"/>
    <property type="match status" value="1"/>
</dbReference>
<keyword evidence="1" id="KW-0805">Transcription regulation</keyword>
<dbReference type="Pfam" id="PF16925">
    <property type="entry name" value="TetR_C_13"/>
    <property type="match status" value="1"/>
</dbReference>
<dbReference type="Proteomes" id="UP000077667">
    <property type="component" value="Chromosome"/>
</dbReference>
<dbReference type="OrthoDB" id="9809772at2"/>
<keyword evidence="7" id="KW-1185">Reference proteome</keyword>
<dbReference type="Pfam" id="PF00440">
    <property type="entry name" value="TetR_N"/>
    <property type="match status" value="1"/>
</dbReference>
<dbReference type="KEGG" id="nia:A8C56_00435"/>